<evidence type="ECO:0000313" key="5">
    <source>
        <dbReference type="Proteomes" id="UP001185755"/>
    </source>
</evidence>
<dbReference type="InterPro" id="IPR000182">
    <property type="entry name" value="GNAT_dom"/>
</dbReference>
<evidence type="ECO:0000256" key="2">
    <source>
        <dbReference type="ARBA" id="ARBA00023315"/>
    </source>
</evidence>
<dbReference type="EMBL" id="JAWLJX010000001">
    <property type="protein sequence ID" value="MDV6260725.1"/>
    <property type="molecule type" value="Genomic_DNA"/>
</dbReference>
<dbReference type="PANTHER" id="PTHR43877">
    <property type="entry name" value="AMINOALKYLPHOSPHONATE N-ACETYLTRANSFERASE-RELATED-RELATED"/>
    <property type="match status" value="1"/>
</dbReference>
<dbReference type="PANTHER" id="PTHR43877:SF5">
    <property type="entry name" value="BLL8307 PROTEIN"/>
    <property type="match status" value="1"/>
</dbReference>
<dbReference type="Gene3D" id="3.40.630.30">
    <property type="match status" value="1"/>
</dbReference>
<evidence type="ECO:0000256" key="1">
    <source>
        <dbReference type="ARBA" id="ARBA00022679"/>
    </source>
</evidence>
<feature type="domain" description="N-acetyltransferase" evidence="3">
    <location>
        <begin position="7"/>
        <end position="155"/>
    </location>
</feature>
<organism evidence="4 5">
    <name type="scientific">Rhodococcoides yunnanense</name>
    <dbReference type="NCBI Taxonomy" id="278209"/>
    <lineage>
        <taxon>Bacteria</taxon>
        <taxon>Bacillati</taxon>
        <taxon>Actinomycetota</taxon>
        <taxon>Actinomycetes</taxon>
        <taxon>Mycobacteriales</taxon>
        <taxon>Nocardiaceae</taxon>
        <taxon>Rhodococcoides</taxon>
    </lineage>
</organism>
<reference evidence="4 5" key="1">
    <citation type="submission" date="2023-10" db="EMBL/GenBank/DDBJ databases">
        <title>Development of a sustainable strategy for remediation of hydrocarbon-contaminated territories based on the waste exchange concept.</title>
        <authorList>
            <person name="Krivoruchko A."/>
        </authorList>
    </citation>
    <scope>NUCLEOTIDE SEQUENCE [LARGE SCALE GENOMIC DNA]</scope>
    <source>
        <strain evidence="4 5">IEGM 1323</strain>
    </source>
</reference>
<dbReference type="Proteomes" id="UP001185755">
    <property type="component" value="Unassembled WGS sequence"/>
</dbReference>
<dbReference type="CDD" id="cd04301">
    <property type="entry name" value="NAT_SF"/>
    <property type="match status" value="1"/>
</dbReference>
<keyword evidence="1" id="KW-0808">Transferase</keyword>
<keyword evidence="2" id="KW-0012">Acyltransferase</keyword>
<evidence type="ECO:0000259" key="3">
    <source>
        <dbReference type="PROSITE" id="PS51186"/>
    </source>
</evidence>
<dbReference type="SUPFAM" id="SSF55729">
    <property type="entry name" value="Acyl-CoA N-acyltransferases (Nat)"/>
    <property type="match status" value="1"/>
</dbReference>
<sequence length="155" mass="17115">MTSEMRIEIDDLSRPEVRALLTEHLADMHASSPAESVHALDLSGLSRPDVSVWTVWDANTLWGIAALKELTPDHAELKSMRTSAAARGRGVASSLLVHVLDDARRRGYGRVSLETGTQDYFAAARRLYVRHGFVECPPFGVYVLDPSSTFYSLSL</sequence>
<keyword evidence="5" id="KW-1185">Reference proteome</keyword>
<accession>A0ABU4B959</accession>
<dbReference type="InterPro" id="IPR050832">
    <property type="entry name" value="Bact_Acetyltransf"/>
</dbReference>
<dbReference type="PROSITE" id="PS51186">
    <property type="entry name" value="GNAT"/>
    <property type="match status" value="1"/>
</dbReference>
<gene>
    <name evidence="4" type="ORF">R3P96_05175</name>
</gene>
<protein>
    <submittedName>
        <fullName evidence="4">GNAT family N-acetyltransferase</fullName>
    </submittedName>
</protein>
<dbReference type="InterPro" id="IPR016181">
    <property type="entry name" value="Acyl_CoA_acyltransferase"/>
</dbReference>
<comment type="caution">
    <text evidence="4">The sequence shown here is derived from an EMBL/GenBank/DDBJ whole genome shotgun (WGS) entry which is preliminary data.</text>
</comment>
<dbReference type="Pfam" id="PF00583">
    <property type="entry name" value="Acetyltransf_1"/>
    <property type="match status" value="1"/>
</dbReference>
<name>A0ABU4B959_9NOCA</name>
<proteinExistence type="predicted"/>
<evidence type="ECO:0000313" key="4">
    <source>
        <dbReference type="EMBL" id="MDV6260725.1"/>
    </source>
</evidence>